<proteinExistence type="predicted"/>
<dbReference type="AlphaFoldDB" id="A0A8T3C227"/>
<dbReference type="Proteomes" id="UP000829196">
    <property type="component" value="Unassembled WGS sequence"/>
</dbReference>
<keyword evidence="3" id="KW-1185">Reference proteome</keyword>
<dbReference type="EMBL" id="JAGYWB010000005">
    <property type="protein sequence ID" value="KAI0523395.1"/>
    <property type="molecule type" value="Genomic_DNA"/>
</dbReference>
<evidence type="ECO:0000313" key="2">
    <source>
        <dbReference type="EMBL" id="KAI0523395.1"/>
    </source>
</evidence>
<name>A0A8T3C227_DENNO</name>
<organism evidence="2 3">
    <name type="scientific">Dendrobium nobile</name>
    <name type="common">Orchid</name>
    <dbReference type="NCBI Taxonomy" id="94219"/>
    <lineage>
        <taxon>Eukaryota</taxon>
        <taxon>Viridiplantae</taxon>
        <taxon>Streptophyta</taxon>
        <taxon>Embryophyta</taxon>
        <taxon>Tracheophyta</taxon>
        <taxon>Spermatophyta</taxon>
        <taxon>Magnoliopsida</taxon>
        <taxon>Liliopsida</taxon>
        <taxon>Asparagales</taxon>
        <taxon>Orchidaceae</taxon>
        <taxon>Epidendroideae</taxon>
        <taxon>Malaxideae</taxon>
        <taxon>Dendrobiinae</taxon>
        <taxon>Dendrobium</taxon>
    </lineage>
</organism>
<gene>
    <name evidence="2" type="ORF">KFK09_005790</name>
</gene>
<feature type="region of interest" description="Disordered" evidence="1">
    <location>
        <begin position="1"/>
        <end position="21"/>
    </location>
</feature>
<evidence type="ECO:0000256" key="1">
    <source>
        <dbReference type="SAM" id="MobiDB-lite"/>
    </source>
</evidence>
<comment type="caution">
    <text evidence="2">The sequence shown here is derived from an EMBL/GenBank/DDBJ whole genome shotgun (WGS) entry which is preliminary data.</text>
</comment>
<reference evidence="2" key="1">
    <citation type="journal article" date="2022" name="Front. Genet.">
        <title>Chromosome-Scale Assembly of the Dendrobium nobile Genome Provides Insights Into the Molecular Mechanism of the Biosynthesis of the Medicinal Active Ingredient of Dendrobium.</title>
        <authorList>
            <person name="Xu Q."/>
            <person name="Niu S.-C."/>
            <person name="Li K.-L."/>
            <person name="Zheng P.-J."/>
            <person name="Zhang X.-J."/>
            <person name="Jia Y."/>
            <person name="Liu Y."/>
            <person name="Niu Y.-X."/>
            <person name="Yu L.-H."/>
            <person name="Chen D.-F."/>
            <person name="Zhang G.-Q."/>
        </authorList>
    </citation>
    <scope>NUCLEOTIDE SEQUENCE</scope>
    <source>
        <tissue evidence="2">Leaf</tissue>
    </source>
</reference>
<protein>
    <submittedName>
        <fullName evidence="2">Uncharacterized protein</fullName>
    </submittedName>
</protein>
<sequence>MHRRDRRLQSIEPIKHNKRSRKKKIDWGIRTSVLRIGNEAKWDSLVICNEFGDRKFNSVGYRPLFISTAPMRRNLLDINPKFTLRADEMHKKVDRLSRWKEGD</sequence>
<evidence type="ECO:0000313" key="3">
    <source>
        <dbReference type="Proteomes" id="UP000829196"/>
    </source>
</evidence>
<accession>A0A8T3C227</accession>